<evidence type="ECO:0000256" key="6">
    <source>
        <dbReference type="SAM" id="Phobius"/>
    </source>
</evidence>
<name>A0A8W8J685_MAGGI</name>
<feature type="transmembrane region" description="Helical" evidence="6">
    <location>
        <begin position="383"/>
        <end position="401"/>
    </location>
</feature>
<feature type="transmembrane region" description="Helical" evidence="6">
    <location>
        <begin position="312"/>
        <end position="331"/>
    </location>
</feature>
<dbReference type="PROSITE" id="PS50850">
    <property type="entry name" value="MFS"/>
    <property type="match status" value="1"/>
</dbReference>
<dbReference type="InterPro" id="IPR051068">
    <property type="entry name" value="MFS_Domain-Containing_Protein"/>
</dbReference>
<evidence type="ECO:0000256" key="5">
    <source>
        <dbReference type="SAM" id="MobiDB-lite"/>
    </source>
</evidence>
<dbReference type="PANTHER" id="PTHR23510:SF16">
    <property type="entry name" value="MAJOR FACILITATOR SUPERFAMILY (MFS) PROFILE DOMAIN-CONTAINING PROTEIN"/>
    <property type="match status" value="1"/>
</dbReference>
<feature type="transmembrane region" description="Helical" evidence="6">
    <location>
        <begin position="103"/>
        <end position="124"/>
    </location>
</feature>
<keyword evidence="9" id="KW-1185">Reference proteome</keyword>
<dbReference type="InterPro" id="IPR036259">
    <property type="entry name" value="MFS_trans_sf"/>
</dbReference>
<keyword evidence="3 6" id="KW-1133">Transmembrane helix</keyword>
<feature type="transmembrane region" description="Helical" evidence="6">
    <location>
        <begin position="77"/>
        <end position="97"/>
    </location>
</feature>
<feature type="transmembrane region" description="Helical" evidence="6">
    <location>
        <begin position="145"/>
        <end position="164"/>
    </location>
</feature>
<dbReference type="InterPro" id="IPR011701">
    <property type="entry name" value="MFS"/>
</dbReference>
<feature type="transmembrane region" description="Helical" evidence="6">
    <location>
        <begin position="12"/>
        <end position="33"/>
    </location>
</feature>
<feature type="transmembrane region" description="Helical" evidence="6">
    <location>
        <begin position="407"/>
        <end position="428"/>
    </location>
</feature>
<feature type="domain" description="Major facilitator superfamily (MFS) profile" evidence="7">
    <location>
        <begin position="10"/>
        <end position="435"/>
    </location>
</feature>
<feature type="transmembrane region" description="Helical" evidence="6">
    <location>
        <begin position="45"/>
        <end position="65"/>
    </location>
</feature>
<accession>A0A8W8J685</accession>
<dbReference type="Pfam" id="PF07690">
    <property type="entry name" value="MFS_1"/>
    <property type="match status" value="1"/>
</dbReference>
<evidence type="ECO:0000313" key="9">
    <source>
        <dbReference type="Proteomes" id="UP000005408"/>
    </source>
</evidence>
<dbReference type="SUPFAM" id="SSF103473">
    <property type="entry name" value="MFS general substrate transporter"/>
    <property type="match status" value="1"/>
</dbReference>
<dbReference type="Proteomes" id="UP000005408">
    <property type="component" value="Unassembled WGS sequence"/>
</dbReference>
<evidence type="ECO:0000256" key="4">
    <source>
        <dbReference type="ARBA" id="ARBA00023136"/>
    </source>
</evidence>
<dbReference type="AlphaFoldDB" id="A0A8W8J685"/>
<reference evidence="8" key="1">
    <citation type="submission" date="2022-08" db="UniProtKB">
        <authorList>
            <consortium name="EnsemblMetazoa"/>
        </authorList>
    </citation>
    <scope>IDENTIFICATION</scope>
    <source>
        <strain evidence="8">05x7-T-G4-1.051#20</strain>
    </source>
</reference>
<keyword evidence="2 6" id="KW-0812">Transmembrane</keyword>
<evidence type="ECO:0000256" key="1">
    <source>
        <dbReference type="ARBA" id="ARBA00004141"/>
    </source>
</evidence>
<dbReference type="PANTHER" id="PTHR23510">
    <property type="entry name" value="INNER MEMBRANE TRANSPORT PROTEIN YAJR"/>
    <property type="match status" value="1"/>
</dbReference>
<dbReference type="GO" id="GO:0022857">
    <property type="term" value="F:transmembrane transporter activity"/>
    <property type="evidence" value="ECO:0007669"/>
    <property type="project" value="InterPro"/>
</dbReference>
<dbReference type="InterPro" id="IPR020846">
    <property type="entry name" value="MFS_dom"/>
</dbReference>
<comment type="subcellular location">
    <subcellularLocation>
        <location evidence="1">Membrane</location>
        <topology evidence="1">Multi-pass membrane protein</topology>
    </subcellularLocation>
</comment>
<dbReference type="GO" id="GO:0016020">
    <property type="term" value="C:membrane"/>
    <property type="evidence" value="ECO:0007669"/>
    <property type="project" value="UniProtKB-SubCell"/>
</dbReference>
<dbReference type="EnsemblMetazoa" id="G17432.1">
    <property type="protein sequence ID" value="G17432.1:cds"/>
    <property type="gene ID" value="G17432"/>
</dbReference>
<dbReference type="Gene3D" id="1.20.1250.20">
    <property type="entry name" value="MFS general substrate transporter like domains"/>
    <property type="match status" value="1"/>
</dbReference>
<proteinExistence type="predicted"/>
<keyword evidence="4 6" id="KW-0472">Membrane</keyword>
<organism evidence="8 9">
    <name type="scientific">Magallana gigas</name>
    <name type="common">Pacific oyster</name>
    <name type="synonym">Crassostrea gigas</name>
    <dbReference type="NCBI Taxonomy" id="29159"/>
    <lineage>
        <taxon>Eukaryota</taxon>
        <taxon>Metazoa</taxon>
        <taxon>Spiralia</taxon>
        <taxon>Lophotrochozoa</taxon>
        <taxon>Mollusca</taxon>
        <taxon>Bivalvia</taxon>
        <taxon>Autobranchia</taxon>
        <taxon>Pteriomorphia</taxon>
        <taxon>Ostreida</taxon>
        <taxon>Ostreoidea</taxon>
        <taxon>Ostreidae</taxon>
        <taxon>Magallana</taxon>
    </lineage>
</organism>
<evidence type="ECO:0000313" key="8">
    <source>
        <dbReference type="EnsemblMetazoa" id="G17432.1:cds"/>
    </source>
</evidence>
<feature type="transmembrane region" description="Helical" evidence="6">
    <location>
        <begin position="283"/>
        <end position="300"/>
    </location>
</feature>
<evidence type="ECO:0000256" key="3">
    <source>
        <dbReference type="ARBA" id="ARBA00022989"/>
    </source>
</evidence>
<feature type="transmembrane region" description="Helical" evidence="6">
    <location>
        <begin position="246"/>
        <end position="263"/>
    </location>
</feature>
<sequence length="466" mass="52525">MSQKCRKRMTYLICGLFFLMGGIEYAVILPTLWLYMKNEFSARPYFLGFVLSAFSFSALLFSPVIGRCADVFRRPKLLLILCTLWEIAGNAMYFMGISKWFLLGSRLVSGLGAGGEALILAEIGRVTSEEDRTGIISTLVSMRQLGLIFGPGLNFFLRLSHFYIGPFLVDKFSAPGAFMTCMWTLQCLLLIFFFTDLHILHGNSEREIRATEEINSQKRIIGSNDDEKCRKLTLKLLYDDYIREEIIVLIALQFNSFFNQVALETMATPLSQKLLNWGEIENSLMYCIAGVEVVLVFMLVRFLSKRLQDRTMLVFGCAILTLANCWLMYVVPHTSPDNPQKNIAFFALGIILDMIALPFLVVCSISLFSKLTRKDSQGLSQGIRRSVVGVSCILAPLWAGSTIDKPYIMFGVMIGLLVMALTMLIISFSKLNTNKDGKGTHQITQETLSSVQHEQDQERQPLLSQN</sequence>
<protein>
    <recommendedName>
        <fullName evidence="7">Major facilitator superfamily (MFS) profile domain-containing protein</fullName>
    </recommendedName>
</protein>
<feature type="region of interest" description="Disordered" evidence="5">
    <location>
        <begin position="447"/>
        <end position="466"/>
    </location>
</feature>
<evidence type="ECO:0000259" key="7">
    <source>
        <dbReference type="PROSITE" id="PS50850"/>
    </source>
</evidence>
<feature type="transmembrane region" description="Helical" evidence="6">
    <location>
        <begin position="176"/>
        <end position="199"/>
    </location>
</feature>
<evidence type="ECO:0000256" key="2">
    <source>
        <dbReference type="ARBA" id="ARBA00022692"/>
    </source>
</evidence>
<feature type="transmembrane region" description="Helical" evidence="6">
    <location>
        <begin position="343"/>
        <end position="371"/>
    </location>
</feature>